<organism evidence="1 2">
    <name type="scientific">Coprinellus micaceus</name>
    <name type="common">Glistening ink-cap mushroom</name>
    <name type="synonym">Coprinus micaceus</name>
    <dbReference type="NCBI Taxonomy" id="71717"/>
    <lineage>
        <taxon>Eukaryota</taxon>
        <taxon>Fungi</taxon>
        <taxon>Dikarya</taxon>
        <taxon>Basidiomycota</taxon>
        <taxon>Agaricomycotina</taxon>
        <taxon>Agaricomycetes</taxon>
        <taxon>Agaricomycetidae</taxon>
        <taxon>Agaricales</taxon>
        <taxon>Agaricineae</taxon>
        <taxon>Psathyrellaceae</taxon>
        <taxon>Coprinellus</taxon>
    </lineage>
</organism>
<protein>
    <submittedName>
        <fullName evidence="1">Uncharacterized protein</fullName>
    </submittedName>
</protein>
<evidence type="ECO:0000313" key="1">
    <source>
        <dbReference type="EMBL" id="TEB21700.1"/>
    </source>
</evidence>
<keyword evidence="2" id="KW-1185">Reference proteome</keyword>
<comment type="caution">
    <text evidence="1">The sequence shown here is derived from an EMBL/GenBank/DDBJ whole genome shotgun (WGS) entry which is preliminary data.</text>
</comment>
<proteinExistence type="predicted"/>
<sequence length="100" mass="10973">MWAQIKNVFGNKHTHWLPVNSMAKKTCSSSGCSNSVYMNGLCSSREPKFSSAPLITSSSESLPPFPQPNSRCSSLCTALTLPVSLSRLILQIRLQRMSLV</sequence>
<dbReference type="Proteomes" id="UP000298030">
    <property type="component" value="Unassembled WGS sequence"/>
</dbReference>
<gene>
    <name evidence="1" type="ORF">FA13DRAFT_1741626</name>
</gene>
<name>A0A4Y7SII0_COPMI</name>
<reference evidence="1 2" key="1">
    <citation type="journal article" date="2019" name="Nat. Ecol. Evol.">
        <title>Megaphylogeny resolves global patterns of mushroom evolution.</title>
        <authorList>
            <person name="Varga T."/>
            <person name="Krizsan K."/>
            <person name="Foldi C."/>
            <person name="Dima B."/>
            <person name="Sanchez-Garcia M."/>
            <person name="Sanchez-Ramirez S."/>
            <person name="Szollosi G.J."/>
            <person name="Szarkandi J.G."/>
            <person name="Papp V."/>
            <person name="Albert L."/>
            <person name="Andreopoulos W."/>
            <person name="Angelini C."/>
            <person name="Antonin V."/>
            <person name="Barry K.W."/>
            <person name="Bougher N.L."/>
            <person name="Buchanan P."/>
            <person name="Buyck B."/>
            <person name="Bense V."/>
            <person name="Catcheside P."/>
            <person name="Chovatia M."/>
            <person name="Cooper J."/>
            <person name="Damon W."/>
            <person name="Desjardin D."/>
            <person name="Finy P."/>
            <person name="Geml J."/>
            <person name="Haridas S."/>
            <person name="Hughes K."/>
            <person name="Justo A."/>
            <person name="Karasinski D."/>
            <person name="Kautmanova I."/>
            <person name="Kiss B."/>
            <person name="Kocsube S."/>
            <person name="Kotiranta H."/>
            <person name="LaButti K.M."/>
            <person name="Lechner B.E."/>
            <person name="Liimatainen K."/>
            <person name="Lipzen A."/>
            <person name="Lukacs Z."/>
            <person name="Mihaltcheva S."/>
            <person name="Morgado L.N."/>
            <person name="Niskanen T."/>
            <person name="Noordeloos M.E."/>
            <person name="Ohm R.A."/>
            <person name="Ortiz-Santana B."/>
            <person name="Ovrebo C."/>
            <person name="Racz N."/>
            <person name="Riley R."/>
            <person name="Savchenko A."/>
            <person name="Shiryaev A."/>
            <person name="Soop K."/>
            <person name="Spirin V."/>
            <person name="Szebenyi C."/>
            <person name="Tomsovsky M."/>
            <person name="Tulloss R.E."/>
            <person name="Uehling J."/>
            <person name="Grigoriev I.V."/>
            <person name="Vagvolgyi C."/>
            <person name="Papp T."/>
            <person name="Martin F.M."/>
            <person name="Miettinen O."/>
            <person name="Hibbett D.S."/>
            <person name="Nagy L.G."/>
        </authorList>
    </citation>
    <scope>NUCLEOTIDE SEQUENCE [LARGE SCALE GENOMIC DNA]</scope>
    <source>
        <strain evidence="1 2">FP101781</strain>
    </source>
</reference>
<evidence type="ECO:0000313" key="2">
    <source>
        <dbReference type="Proteomes" id="UP000298030"/>
    </source>
</evidence>
<dbReference type="EMBL" id="QPFP01000104">
    <property type="protein sequence ID" value="TEB21700.1"/>
    <property type="molecule type" value="Genomic_DNA"/>
</dbReference>
<dbReference type="AlphaFoldDB" id="A0A4Y7SII0"/>
<accession>A0A4Y7SII0</accession>